<name>A0ABW5XQT5_9SPHI</name>
<dbReference type="PANTHER" id="PTHR31252:SF11">
    <property type="entry name" value="DUF4419 DOMAIN-CONTAINING PROTEIN"/>
    <property type="match status" value="1"/>
</dbReference>
<proteinExistence type="predicted"/>
<keyword evidence="2" id="KW-1185">Reference proteome</keyword>
<sequence>MEKAITLTILLYLSPLILLAQKGITFKVEKLSAPKIKVLATKPYDSILQTLIAIEKAGVRNGNLQLPSVPANIVAKSKIQGRLISQQGHAFFDGVYTAYAYHHPITLSPDMIWLVISQGFAIHVNKHAEELRKLFVDFEGKKELLVESNTISIDNPDSPWEEAFSGFDEQISKYTSNGVAGVLTSNFSTTTAVTKVASQITLMNALQPYFDYKLVTTGCGIPEVTLEGTTADWESVLTRAQALRKYKLDWWINELEPVLKQFVAASNGKVNNNFWRNMVKQRTVSYDGACGSGKAEIIDGWIVKFYPYNNLSERNGLKSMAAGSAQINQLPSEVLKVDLKYVDISAPDKPVKSDLELYAGFVGLEQRADNFGLKPVIGWMVRKK</sequence>
<accession>A0ABW5XQT5</accession>
<dbReference type="EMBL" id="JBHUON010000017">
    <property type="protein sequence ID" value="MFD2865820.1"/>
    <property type="molecule type" value="Genomic_DNA"/>
</dbReference>
<reference evidence="2" key="1">
    <citation type="journal article" date="2019" name="Int. J. Syst. Evol. Microbiol.">
        <title>The Global Catalogue of Microorganisms (GCM) 10K type strain sequencing project: providing services to taxonomists for standard genome sequencing and annotation.</title>
        <authorList>
            <consortium name="The Broad Institute Genomics Platform"/>
            <consortium name="The Broad Institute Genome Sequencing Center for Infectious Disease"/>
            <person name="Wu L."/>
            <person name="Ma J."/>
        </authorList>
    </citation>
    <scope>NUCLEOTIDE SEQUENCE [LARGE SCALE GENOMIC DNA]</scope>
    <source>
        <strain evidence="2">KCTC 52232</strain>
    </source>
</reference>
<dbReference type="InterPro" id="IPR025533">
    <property type="entry name" value="DUF4419"/>
</dbReference>
<dbReference type="Pfam" id="PF14388">
    <property type="entry name" value="DUF4419"/>
    <property type="match status" value="1"/>
</dbReference>
<dbReference type="RefSeq" id="WP_377128848.1">
    <property type="nucleotide sequence ID" value="NZ_JBHUON010000017.1"/>
</dbReference>
<evidence type="ECO:0000313" key="1">
    <source>
        <dbReference type="EMBL" id="MFD2865820.1"/>
    </source>
</evidence>
<dbReference type="PANTHER" id="PTHR31252">
    <property type="entry name" value="DUF4419 DOMAIN-CONTAINING PROTEIN"/>
    <property type="match status" value="1"/>
</dbReference>
<gene>
    <name evidence="1" type="ORF">ACFSYC_14060</name>
</gene>
<evidence type="ECO:0000313" key="2">
    <source>
        <dbReference type="Proteomes" id="UP001597601"/>
    </source>
</evidence>
<comment type="caution">
    <text evidence="1">The sequence shown here is derived from an EMBL/GenBank/DDBJ whole genome shotgun (WGS) entry which is preliminary data.</text>
</comment>
<organism evidence="1 2">
    <name type="scientific">Mucilaginibacter antarcticus</name>
    <dbReference type="NCBI Taxonomy" id="1855725"/>
    <lineage>
        <taxon>Bacteria</taxon>
        <taxon>Pseudomonadati</taxon>
        <taxon>Bacteroidota</taxon>
        <taxon>Sphingobacteriia</taxon>
        <taxon>Sphingobacteriales</taxon>
        <taxon>Sphingobacteriaceae</taxon>
        <taxon>Mucilaginibacter</taxon>
    </lineage>
</organism>
<dbReference type="Proteomes" id="UP001597601">
    <property type="component" value="Unassembled WGS sequence"/>
</dbReference>
<protein>
    <submittedName>
        <fullName evidence="1">DUF4419 domain-containing protein</fullName>
    </submittedName>
</protein>